<evidence type="ECO:0000313" key="2">
    <source>
        <dbReference type="Proteomes" id="UP001189122"/>
    </source>
</evidence>
<name>A0A7I8JFC7_SPIIN</name>
<dbReference type="EMBL" id="CACRZD030000012">
    <property type="protein sequence ID" value="CAA6668829.1"/>
    <property type="molecule type" value="Genomic_DNA"/>
</dbReference>
<evidence type="ECO:0000313" key="1">
    <source>
        <dbReference type="EMBL" id="CAA2629586.1"/>
    </source>
</evidence>
<reference evidence="1 2" key="1">
    <citation type="submission" date="2019-12" db="EMBL/GenBank/DDBJ databases">
        <authorList>
            <person name="Scholz U."/>
            <person name="Mascher M."/>
            <person name="Fiebig A."/>
        </authorList>
    </citation>
    <scope>NUCLEOTIDE SEQUENCE</scope>
</reference>
<proteinExistence type="predicted"/>
<dbReference type="EMBL" id="LR743599">
    <property type="protein sequence ID" value="CAA2629586.1"/>
    <property type="molecule type" value="Genomic_DNA"/>
</dbReference>
<protein>
    <submittedName>
        <fullName evidence="1">Uncharacterized protein</fullName>
    </submittedName>
</protein>
<accession>A0A7I8JFC7</accession>
<organism evidence="1">
    <name type="scientific">Spirodela intermedia</name>
    <name type="common">Intermediate duckweed</name>
    <dbReference type="NCBI Taxonomy" id="51605"/>
    <lineage>
        <taxon>Eukaryota</taxon>
        <taxon>Viridiplantae</taxon>
        <taxon>Streptophyta</taxon>
        <taxon>Embryophyta</taxon>
        <taxon>Tracheophyta</taxon>
        <taxon>Spermatophyta</taxon>
        <taxon>Magnoliopsida</taxon>
        <taxon>Liliopsida</taxon>
        <taxon>Araceae</taxon>
        <taxon>Lemnoideae</taxon>
        <taxon>Spirodela</taxon>
    </lineage>
</organism>
<sequence>MTPGNLVPTPSSLTFFTAIYIYIA</sequence>
<dbReference type="Proteomes" id="UP001189122">
    <property type="component" value="Unassembled WGS sequence"/>
</dbReference>
<gene>
    <name evidence="1" type="ORF">SI7747_12015224</name>
</gene>
<keyword evidence="2" id="KW-1185">Reference proteome</keyword>
<dbReference type="AlphaFoldDB" id="A0A7I8JFC7"/>